<evidence type="ECO:0000256" key="1">
    <source>
        <dbReference type="SAM" id="Phobius"/>
    </source>
</evidence>
<dbReference type="Pfam" id="PF00188">
    <property type="entry name" value="CAP"/>
    <property type="match status" value="1"/>
</dbReference>
<keyword evidence="1" id="KW-0472">Membrane</keyword>
<dbReference type="SUPFAM" id="SSF57546">
    <property type="entry name" value="Crisp domain-like"/>
    <property type="match status" value="1"/>
</dbReference>
<organism evidence="3 4">
    <name type="scientific">Trichonephila clavata</name>
    <name type="common">Joro spider</name>
    <name type="synonym">Nephila clavata</name>
    <dbReference type="NCBI Taxonomy" id="2740835"/>
    <lineage>
        <taxon>Eukaryota</taxon>
        <taxon>Metazoa</taxon>
        <taxon>Ecdysozoa</taxon>
        <taxon>Arthropoda</taxon>
        <taxon>Chelicerata</taxon>
        <taxon>Arachnida</taxon>
        <taxon>Araneae</taxon>
        <taxon>Araneomorphae</taxon>
        <taxon>Entelegynae</taxon>
        <taxon>Araneoidea</taxon>
        <taxon>Nephilidae</taxon>
        <taxon>Trichonephila</taxon>
    </lineage>
</organism>
<dbReference type="InterPro" id="IPR018244">
    <property type="entry name" value="Allrgn_V5/Tpx1_CS"/>
</dbReference>
<gene>
    <name evidence="3" type="primary">Crisp2</name>
    <name evidence="3" type="ORF">TNCT_653411</name>
</gene>
<dbReference type="PRINTS" id="PR00838">
    <property type="entry name" value="V5ALLERGEN"/>
</dbReference>
<dbReference type="PANTHER" id="PTHR10334">
    <property type="entry name" value="CYSTEINE-RICH SECRETORY PROTEIN-RELATED"/>
    <property type="match status" value="1"/>
</dbReference>
<evidence type="ECO:0000313" key="4">
    <source>
        <dbReference type="Proteomes" id="UP000887116"/>
    </source>
</evidence>
<dbReference type="Proteomes" id="UP000887116">
    <property type="component" value="Unassembled WGS sequence"/>
</dbReference>
<dbReference type="Pfam" id="PF08562">
    <property type="entry name" value="Crisp"/>
    <property type="match status" value="1"/>
</dbReference>
<dbReference type="InterPro" id="IPR014044">
    <property type="entry name" value="CAP_dom"/>
</dbReference>
<dbReference type="InterPro" id="IPR035940">
    <property type="entry name" value="CAP_sf"/>
</dbReference>
<dbReference type="SUPFAM" id="SSF55797">
    <property type="entry name" value="PR-1-like"/>
    <property type="match status" value="1"/>
</dbReference>
<dbReference type="AlphaFoldDB" id="A0A8X6F173"/>
<evidence type="ECO:0000313" key="3">
    <source>
        <dbReference type="EMBL" id="GFQ66746.1"/>
    </source>
</evidence>
<dbReference type="PRINTS" id="PR00837">
    <property type="entry name" value="V5TPXLIKE"/>
</dbReference>
<dbReference type="InterPro" id="IPR002413">
    <property type="entry name" value="V5_allergen-like"/>
</dbReference>
<sequence length="339" mass="39006">MGRLPKNSRIGIFIILIGCRIETHGETRTSLAIVTDRQVVMVMATNRRRIILYFFLLKRIHSRALTGMWILNGHIILSFYLRTIFVVLLSTWMFTVNGALPRPKLYGKAIAHRDLDTRYANTKKKIVLIHNFYRARVNPPAKNMLEMTWHKGAQEAAQKWAGACQFLLHDKPINRWVEDYGSCGQNIFVSNVEVDWMFVAKAWYSEHQNFTYGSPKNNLTIIGHYTQMVWYNSHRVGCGFKYCGKDAVNRPFFNYVCNYCPIGNNPKRLGRPYAVGKPCEKCQGHCKYKKLCTNSCPYADLWANCLDLNSTWHSWLCGDSGSSKHKACQATCKCPNSIR</sequence>
<feature type="transmembrane region" description="Helical" evidence="1">
    <location>
        <begin position="77"/>
        <end position="100"/>
    </location>
</feature>
<dbReference type="OrthoDB" id="337038at2759"/>
<dbReference type="Gene3D" id="1.10.10.740">
    <property type="entry name" value="Crisp domain"/>
    <property type="match status" value="1"/>
</dbReference>
<dbReference type="InterPro" id="IPR042076">
    <property type="entry name" value="Crisp-like_dom"/>
</dbReference>
<name>A0A8X6F173_TRICU</name>
<proteinExistence type="predicted"/>
<dbReference type="SMART" id="SM00198">
    <property type="entry name" value="SCP"/>
    <property type="match status" value="1"/>
</dbReference>
<keyword evidence="1" id="KW-0812">Transmembrane</keyword>
<dbReference type="InterPro" id="IPR013871">
    <property type="entry name" value="Cysteine_rich_secretory"/>
</dbReference>
<feature type="domain" description="SCP" evidence="2">
    <location>
        <begin position="121"/>
        <end position="267"/>
    </location>
</feature>
<keyword evidence="1" id="KW-1133">Transmembrane helix</keyword>
<comment type="caution">
    <text evidence="3">The sequence shown here is derived from an EMBL/GenBank/DDBJ whole genome shotgun (WGS) entry which is preliminary data.</text>
</comment>
<accession>A0A8X6F173</accession>
<reference evidence="3" key="1">
    <citation type="submission" date="2020-07" db="EMBL/GenBank/DDBJ databases">
        <title>Multicomponent nature underlies the extraordinary mechanical properties of spider dragline silk.</title>
        <authorList>
            <person name="Kono N."/>
            <person name="Nakamura H."/>
            <person name="Mori M."/>
            <person name="Yoshida Y."/>
            <person name="Ohtoshi R."/>
            <person name="Malay A.D."/>
            <person name="Moran D.A.P."/>
            <person name="Tomita M."/>
            <person name="Numata K."/>
            <person name="Arakawa K."/>
        </authorList>
    </citation>
    <scope>NUCLEOTIDE SEQUENCE</scope>
</reference>
<dbReference type="EMBL" id="BMAO01000413">
    <property type="protein sequence ID" value="GFQ66746.1"/>
    <property type="molecule type" value="Genomic_DNA"/>
</dbReference>
<evidence type="ECO:0000259" key="2">
    <source>
        <dbReference type="SMART" id="SM00198"/>
    </source>
</evidence>
<keyword evidence="4" id="KW-1185">Reference proteome</keyword>
<protein>
    <submittedName>
        <fullName evidence="3">Cysteine-rich secretory protein 2</fullName>
    </submittedName>
</protein>
<dbReference type="GO" id="GO:0005576">
    <property type="term" value="C:extracellular region"/>
    <property type="evidence" value="ECO:0007669"/>
    <property type="project" value="InterPro"/>
</dbReference>
<dbReference type="InterPro" id="IPR001283">
    <property type="entry name" value="CRISP-related"/>
</dbReference>
<dbReference type="Gene3D" id="3.40.33.10">
    <property type="entry name" value="CAP"/>
    <property type="match status" value="1"/>
</dbReference>
<dbReference type="PROSITE" id="PS01009">
    <property type="entry name" value="CRISP_1"/>
    <property type="match status" value="1"/>
</dbReference>